<dbReference type="Proteomes" id="UP000828048">
    <property type="component" value="Chromosome 7"/>
</dbReference>
<comment type="caution">
    <text evidence="1">The sequence shown here is derived from an EMBL/GenBank/DDBJ whole genome shotgun (WGS) entry which is preliminary data.</text>
</comment>
<dbReference type="EMBL" id="CM037157">
    <property type="protein sequence ID" value="KAH7848914.1"/>
    <property type="molecule type" value="Genomic_DNA"/>
</dbReference>
<reference evidence="1 2" key="1">
    <citation type="journal article" date="2021" name="Hortic Res">
        <title>High-quality reference genome and annotation aids understanding of berry development for evergreen blueberry (Vaccinium darrowii).</title>
        <authorList>
            <person name="Yu J."/>
            <person name="Hulse-Kemp A.M."/>
            <person name="Babiker E."/>
            <person name="Staton M."/>
        </authorList>
    </citation>
    <scope>NUCLEOTIDE SEQUENCE [LARGE SCALE GENOMIC DNA]</scope>
    <source>
        <strain evidence="2">cv. NJ 8807/NJ 8810</strain>
        <tissue evidence="1">Young leaf</tissue>
    </source>
</reference>
<organism evidence="1 2">
    <name type="scientific">Vaccinium darrowii</name>
    <dbReference type="NCBI Taxonomy" id="229202"/>
    <lineage>
        <taxon>Eukaryota</taxon>
        <taxon>Viridiplantae</taxon>
        <taxon>Streptophyta</taxon>
        <taxon>Embryophyta</taxon>
        <taxon>Tracheophyta</taxon>
        <taxon>Spermatophyta</taxon>
        <taxon>Magnoliopsida</taxon>
        <taxon>eudicotyledons</taxon>
        <taxon>Gunneridae</taxon>
        <taxon>Pentapetalae</taxon>
        <taxon>asterids</taxon>
        <taxon>Ericales</taxon>
        <taxon>Ericaceae</taxon>
        <taxon>Vaccinioideae</taxon>
        <taxon>Vaccinieae</taxon>
        <taxon>Vaccinium</taxon>
    </lineage>
</organism>
<keyword evidence="2" id="KW-1185">Reference proteome</keyword>
<proteinExistence type="predicted"/>
<name>A0ACB7Y7F8_9ERIC</name>
<accession>A0ACB7Y7F8</accession>
<sequence>MAAASSNHSPDPSAAVNSPRSKRGAAARGPWSQFVRGAESEPLVAAASDGPSSPSASTATRGPISNSFADRGPTSNSSPDRGPISNSSSPDHCAGDVQADYSDGNVGKKQVWNKPSNGAVEVGGAVMGAVSWPALSESTKASLKSASSDSLKPLSDPASVSSSQGAGIASSSTQKLVSTNNANPTVTPNHVMPPTRQKSMKKVGGSSSGNANSNGGFPQPPPPSSPVVEMASNNSGRLGLAVPESSPRDHTNKESGQRGGFGSQSHGGNDHPQQRSSFRRGNGGSPYPRGDGSYHQNYRGRRDQDSGNHEWNSHRSFSGRDAHMHPQRVGPRGFMRPSPHNPTPFIPPPPPVPVQPFGNPIMYPEMPSQFIYVPAPPPDSFRGMPVVAQLPPHAMFFPIPDQLRPRIMSQIDYYFSNENLIRDTYLRRNMDEQGWVPIHLIASFAKVKALTDSIPLIVDALRFSNIVEVKDEKVRKRDDWWRWIMPSAQFPNASSPQSQGRSSHDMLAADIQSMSLEEKLNKEGQEEALLSRSLSGELNSQSQRSSGEGTGQATFQAGEPSNSARSK</sequence>
<protein>
    <submittedName>
        <fullName evidence="1">Uncharacterized protein</fullName>
    </submittedName>
</protein>
<evidence type="ECO:0000313" key="1">
    <source>
        <dbReference type="EMBL" id="KAH7848914.1"/>
    </source>
</evidence>
<gene>
    <name evidence="1" type="ORF">Vadar_010116</name>
</gene>
<evidence type="ECO:0000313" key="2">
    <source>
        <dbReference type="Proteomes" id="UP000828048"/>
    </source>
</evidence>